<organism evidence="1 2">
    <name type="scientific">Listeria rocourtiae</name>
    <dbReference type="NCBI Taxonomy" id="647910"/>
    <lineage>
        <taxon>Bacteria</taxon>
        <taxon>Bacillati</taxon>
        <taxon>Bacillota</taxon>
        <taxon>Bacilli</taxon>
        <taxon>Bacillales</taxon>
        <taxon>Listeriaceae</taxon>
        <taxon>Listeria</taxon>
    </lineage>
</organism>
<dbReference type="Proteomes" id="UP000295558">
    <property type="component" value="Unassembled WGS sequence"/>
</dbReference>
<proteinExistence type="predicted"/>
<comment type="caution">
    <text evidence="1">The sequence shown here is derived from an EMBL/GenBank/DDBJ whole genome shotgun (WGS) entry which is preliminary data.</text>
</comment>
<dbReference type="AlphaFoldDB" id="A0A4R6ZJV3"/>
<gene>
    <name evidence="1" type="ORF">DFP96_1075</name>
</gene>
<protein>
    <submittedName>
        <fullName evidence="1">Uncharacterized protein</fullName>
    </submittedName>
</protein>
<dbReference type="STRING" id="1265846.PROCOU_07738"/>
<sequence>MKVNTLFSDGFLWNANLELESGVVVNRDFVSVATFEAESRSKLLQSLKSYPQIKRVLFINCVGEALVLKEDLGLGE</sequence>
<reference evidence="1 2" key="1">
    <citation type="submission" date="2019-03" db="EMBL/GenBank/DDBJ databases">
        <title>Genomic Encyclopedia of Type Strains, Phase III (KMG-III): the genomes of soil and plant-associated and newly described type strains.</title>
        <authorList>
            <person name="Whitman W."/>
        </authorList>
    </citation>
    <scope>NUCLEOTIDE SEQUENCE [LARGE SCALE GENOMIC DNA]</scope>
    <source>
        <strain evidence="1 2">CECT 7972</strain>
    </source>
</reference>
<evidence type="ECO:0000313" key="1">
    <source>
        <dbReference type="EMBL" id="TDR52568.1"/>
    </source>
</evidence>
<dbReference type="OrthoDB" id="9871416at2"/>
<dbReference type="RefSeq" id="WP_036070763.1">
    <property type="nucleotide sequence ID" value="NZ_JAARQJ010000007.1"/>
</dbReference>
<dbReference type="EMBL" id="SNZK01000007">
    <property type="protein sequence ID" value="TDR52568.1"/>
    <property type="molecule type" value="Genomic_DNA"/>
</dbReference>
<accession>A0A4R6ZJV3</accession>
<name>A0A4R6ZJV3_9LIST</name>
<evidence type="ECO:0000313" key="2">
    <source>
        <dbReference type="Proteomes" id="UP000295558"/>
    </source>
</evidence>
<keyword evidence="2" id="KW-1185">Reference proteome</keyword>